<dbReference type="AlphaFoldDB" id="A0A7X9DKJ8"/>
<dbReference type="Pfam" id="PF00430">
    <property type="entry name" value="ATP-synt_B"/>
    <property type="match status" value="1"/>
</dbReference>
<dbReference type="PANTHER" id="PTHR33445:SF2">
    <property type="entry name" value="ATP SYNTHASE SUBUNIT B', CHLOROPLASTIC"/>
    <property type="match status" value="1"/>
</dbReference>
<evidence type="ECO:0000256" key="9">
    <source>
        <dbReference type="ARBA" id="ARBA00023310"/>
    </source>
</evidence>
<dbReference type="InterPro" id="IPR050059">
    <property type="entry name" value="ATP_synthase_B_chain"/>
</dbReference>
<evidence type="ECO:0000256" key="11">
    <source>
        <dbReference type="ARBA" id="ARBA00037847"/>
    </source>
</evidence>
<dbReference type="Gene3D" id="1.20.5.620">
    <property type="entry name" value="F1F0 ATP synthase subunit B, membrane domain"/>
    <property type="match status" value="1"/>
</dbReference>
<keyword evidence="12" id="KW-1003">Cell membrane</keyword>
<evidence type="ECO:0000313" key="15">
    <source>
        <dbReference type="EMBL" id="NMB69880.1"/>
    </source>
</evidence>
<sequence length="165" mass="19192">MESLGINLQQIIFQLINFTILLVILKKFLYKPVVEFVAKQKKQDADYQKLSQDIQNQKSFFESADAEQKAELKKLYNETLEKAKKEASQMVEQAKENAREEGKRILNEYTTEARQSRDAFMSEAKKDIYDYAVKISETVIASSLTEEQKNKLMKLAVERLNDAQR</sequence>
<keyword evidence="6 12" id="KW-1133">Transmembrane helix</keyword>
<keyword evidence="3 12" id="KW-0138">CF(0)</keyword>
<evidence type="ECO:0000256" key="6">
    <source>
        <dbReference type="ARBA" id="ARBA00022989"/>
    </source>
</evidence>
<comment type="caution">
    <text evidence="15">The sequence shown here is derived from an EMBL/GenBank/DDBJ whole genome shotgun (WGS) entry which is preliminary data.</text>
</comment>
<evidence type="ECO:0000256" key="1">
    <source>
        <dbReference type="ARBA" id="ARBA00005513"/>
    </source>
</evidence>
<evidence type="ECO:0000256" key="3">
    <source>
        <dbReference type="ARBA" id="ARBA00022547"/>
    </source>
</evidence>
<evidence type="ECO:0000256" key="8">
    <source>
        <dbReference type="ARBA" id="ARBA00023136"/>
    </source>
</evidence>
<dbReference type="Proteomes" id="UP000526033">
    <property type="component" value="Unassembled WGS sequence"/>
</dbReference>
<organism evidence="15 16">
    <name type="scientific">candidate division WWE3 bacterium</name>
    <dbReference type="NCBI Taxonomy" id="2053526"/>
    <lineage>
        <taxon>Bacteria</taxon>
        <taxon>Katanobacteria</taxon>
    </lineage>
</organism>
<dbReference type="CDD" id="cd06503">
    <property type="entry name" value="ATP-synt_Fo_b"/>
    <property type="match status" value="1"/>
</dbReference>
<evidence type="ECO:0000256" key="4">
    <source>
        <dbReference type="ARBA" id="ARBA00022692"/>
    </source>
</evidence>
<keyword evidence="8 12" id="KW-0472">Membrane</keyword>
<dbReference type="HAMAP" id="MF_01398">
    <property type="entry name" value="ATP_synth_b_bprime"/>
    <property type="match status" value="1"/>
</dbReference>
<dbReference type="GO" id="GO:0046933">
    <property type="term" value="F:proton-transporting ATP synthase activity, rotational mechanism"/>
    <property type="evidence" value="ECO:0007669"/>
    <property type="project" value="UniProtKB-UniRule"/>
</dbReference>
<comment type="subcellular location">
    <subcellularLocation>
        <location evidence="12">Cell membrane</location>
        <topology evidence="12">Single-pass membrane protein</topology>
    </subcellularLocation>
    <subcellularLocation>
        <location evidence="11">Endomembrane system</location>
        <topology evidence="11">Single-pass membrane protein</topology>
    </subcellularLocation>
</comment>
<evidence type="ECO:0000256" key="5">
    <source>
        <dbReference type="ARBA" id="ARBA00022781"/>
    </source>
</evidence>
<evidence type="ECO:0000256" key="14">
    <source>
        <dbReference type="SAM" id="Coils"/>
    </source>
</evidence>
<keyword evidence="2 12" id="KW-0813">Transport</keyword>
<dbReference type="InterPro" id="IPR002146">
    <property type="entry name" value="ATP_synth_b/b'su_bac/chlpt"/>
</dbReference>
<dbReference type="GO" id="GO:0046961">
    <property type="term" value="F:proton-transporting ATPase activity, rotational mechanism"/>
    <property type="evidence" value="ECO:0007669"/>
    <property type="project" value="TreeGrafter"/>
</dbReference>
<name>A0A7X9DKJ8_UNCKA</name>
<feature type="coiled-coil region" evidence="14">
    <location>
        <begin position="66"/>
        <end position="104"/>
    </location>
</feature>
<dbReference type="GO" id="GO:0005886">
    <property type="term" value="C:plasma membrane"/>
    <property type="evidence" value="ECO:0007669"/>
    <property type="project" value="UniProtKB-SubCell"/>
</dbReference>
<evidence type="ECO:0000256" key="10">
    <source>
        <dbReference type="ARBA" id="ARBA00025198"/>
    </source>
</evidence>
<dbReference type="GO" id="GO:0045259">
    <property type="term" value="C:proton-transporting ATP synthase complex"/>
    <property type="evidence" value="ECO:0007669"/>
    <property type="project" value="UniProtKB-KW"/>
</dbReference>
<dbReference type="PANTHER" id="PTHR33445">
    <property type="entry name" value="ATP SYNTHASE SUBUNIT B', CHLOROPLASTIC"/>
    <property type="match status" value="1"/>
</dbReference>
<dbReference type="EMBL" id="JAAZNL010000016">
    <property type="protein sequence ID" value="NMB69880.1"/>
    <property type="molecule type" value="Genomic_DNA"/>
</dbReference>
<keyword evidence="9 12" id="KW-0066">ATP synthesis</keyword>
<comment type="function">
    <text evidence="10 12">F(1)F(0) ATP synthase produces ATP from ADP in the presence of a proton or sodium gradient. F-type ATPases consist of two structural domains, F(1) containing the extramembraneous catalytic core and F(0) containing the membrane proton channel, linked together by a central stalk and a peripheral stalk. During catalysis, ATP synthesis in the catalytic domain of F(1) is coupled via a rotary mechanism of the central stalk subunits to proton translocation.</text>
</comment>
<comment type="subunit">
    <text evidence="12">F-type ATPases have 2 components, F(1) - the catalytic core - and F(0) - the membrane proton channel. F(1) has five subunits: alpha(3), beta(3), gamma(1), delta(1), epsilon(1). F(0) has three main subunits: a(1), b(2) and c(10-14). The alpha and beta chains form an alternating ring which encloses part of the gamma chain. F(1) is attached to F(0) by a central stalk formed by the gamma and epsilon chains, while a peripheral stalk is formed by the delta and b chains.</text>
</comment>
<comment type="function">
    <text evidence="12">Component of the F(0) channel, it forms part of the peripheral stalk, linking F(1) to F(0).</text>
</comment>
<comment type="similarity">
    <text evidence="1 12 13">Belongs to the ATPase B chain family.</text>
</comment>
<evidence type="ECO:0000256" key="7">
    <source>
        <dbReference type="ARBA" id="ARBA00023065"/>
    </source>
</evidence>
<evidence type="ECO:0000256" key="13">
    <source>
        <dbReference type="RuleBase" id="RU003848"/>
    </source>
</evidence>
<evidence type="ECO:0000313" key="16">
    <source>
        <dbReference type="Proteomes" id="UP000526033"/>
    </source>
</evidence>
<evidence type="ECO:0000256" key="12">
    <source>
        <dbReference type="HAMAP-Rule" id="MF_01398"/>
    </source>
</evidence>
<reference evidence="15 16" key="1">
    <citation type="journal article" date="2020" name="Biotechnol. Biofuels">
        <title>New insights from the biogas microbiome by comprehensive genome-resolved metagenomics of nearly 1600 species originating from multiple anaerobic digesters.</title>
        <authorList>
            <person name="Campanaro S."/>
            <person name="Treu L."/>
            <person name="Rodriguez-R L.M."/>
            <person name="Kovalovszki A."/>
            <person name="Ziels R.M."/>
            <person name="Maus I."/>
            <person name="Zhu X."/>
            <person name="Kougias P.G."/>
            <person name="Basile A."/>
            <person name="Luo G."/>
            <person name="Schluter A."/>
            <person name="Konstantinidis K.T."/>
            <person name="Angelidaki I."/>
        </authorList>
    </citation>
    <scope>NUCLEOTIDE SEQUENCE [LARGE SCALE GENOMIC DNA]</scope>
    <source>
        <strain evidence="15">AS27yjCOA_165</strain>
    </source>
</reference>
<keyword evidence="4 12" id="KW-0812">Transmembrane</keyword>
<accession>A0A7X9DKJ8</accession>
<keyword evidence="14" id="KW-0175">Coiled coil</keyword>
<gene>
    <name evidence="12" type="primary">atpF</name>
    <name evidence="15" type="ORF">GYA27_01600</name>
</gene>
<protein>
    <recommendedName>
        <fullName evidence="12">ATP synthase subunit b</fullName>
    </recommendedName>
    <alternativeName>
        <fullName evidence="12">ATP synthase F(0) sector subunit b</fullName>
    </alternativeName>
    <alternativeName>
        <fullName evidence="12">ATPase subunit I</fullName>
    </alternativeName>
    <alternativeName>
        <fullName evidence="12">F-type ATPase subunit b</fullName>
        <shortName evidence="12">F-ATPase subunit b</shortName>
    </alternativeName>
</protein>
<keyword evidence="5 12" id="KW-0375">Hydrogen ion transport</keyword>
<dbReference type="GO" id="GO:0012505">
    <property type="term" value="C:endomembrane system"/>
    <property type="evidence" value="ECO:0007669"/>
    <property type="project" value="UniProtKB-SubCell"/>
</dbReference>
<proteinExistence type="inferred from homology"/>
<evidence type="ECO:0000256" key="2">
    <source>
        <dbReference type="ARBA" id="ARBA00022448"/>
    </source>
</evidence>
<keyword evidence="7 12" id="KW-0406">Ion transport</keyword>